<feature type="non-terminal residue" evidence="1">
    <location>
        <position position="80"/>
    </location>
</feature>
<dbReference type="EMBL" id="AZMM01016728">
    <property type="protein sequence ID" value="ETJ28412.1"/>
    <property type="molecule type" value="Genomic_DNA"/>
</dbReference>
<comment type="caution">
    <text evidence="1">The sequence shown here is derived from an EMBL/GenBank/DDBJ whole genome shotgun (WGS) entry which is preliminary data.</text>
</comment>
<name>W1XDI8_9ZZZZ</name>
<evidence type="ECO:0000313" key="1">
    <source>
        <dbReference type="EMBL" id="ETJ28412.1"/>
    </source>
</evidence>
<sequence>SITLFYYLKNIDISKSYWLAPGSNRFVYKSGSFQSKATIAYNNALEAISYEDNNIRDINAPSMLAILSSAKSVTIKPLVV</sequence>
<dbReference type="AlphaFoldDB" id="W1XDI8"/>
<protein>
    <submittedName>
        <fullName evidence="1">Uncharacterized protein</fullName>
    </submittedName>
</protein>
<feature type="non-terminal residue" evidence="1">
    <location>
        <position position="1"/>
    </location>
</feature>
<gene>
    <name evidence="1" type="ORF">Q604_UNBC16728G0001</name>
</gene>
<proteinExistence type="predicted"/>
<reference evidence="1" key="1">
    <citation type="submission" date="2013-12" db="EMBL/GenBank/DDBJ databases">
        <title>A Varibaculum cambriense genome reconstructed from a premature infant gut community with otherwise low bacterial novelty that shifts toward anaerobic metabolism during the third week of life.</title>
        <authorList>
            <person name="Brown C.T."/>
            <person name="Sharon I."/>
            <person name="Thomas B.C."/>
            <person name="Castelle C.J."/>
            <person name="Morowitz M.J."/>
            <person name="Banfield J.F."/>
        </authorList>
    </citation>
    <scope>NUCLEOTIDE SEQUENCE</scope>
</reference>
<accession>W1XDI8</accession>
<organism evidence="1">
    <name type="scientific">human gut metagenome</name>
    <dbReference type="NCBI Taxonomy" id="408170"/>
    <lineage>
        <taxon>unclassified sequences</taxon>
        <taxon>metagenomes</taxon>
        <taxon>organismal metagenomes</taxon>
    </lineage>
</organism>